<dbReference type="AlphaFoldDB" id="A0A2J9VJ25"/>
<sequence length="82" mass="9699">MEYATKNDINQLRRLLTFSSVLENITVDEITLSDCQFLHDLLKTWWKSVPSPQKLYSYAIEYEVMPISLFKKLIEIRLCKAD</sequence>
<proteinExistence type="predicted"/>
<reference evidence="1" key="1">
    <citation type="submission" date="2017-12" db="EMBL/GenBank/DDBJ databases">
        <title>FDA dAtabase for Regulatory Grade micrObial Sequences (FDA-ARGOS): Supporting development and validation of Infectious Disease Dx tests.</title>
        <authorList>
            <person name="Hoffmann M."/>
            <person name="Allard M."/>
            <person name="Evans P."/>
            <person name="Brown E."/>
            <person name="Tallon L.J."/>
            <person name="Sadzewicz L."/>
            <person name="Sengamalay N."/>
            <person name="Ott S."/>
            <person name="Godinez A."/>
            <person name="Nagaraj S."/>
            <person name="Vavikolanu K."/>
            <person name="Aluvathingal J."/>
            <person name="Nadendla S."/>
            <person name="Hobson J."/>
            <person name="Sichtig H."/>
        </authorList>
    </citation>
    <scope>NUCLEOTIDE SEQUENCE [LARGE SCALE GENOMIC DNA]</scope>
    <source>
        <strain evidence="1">FDAARGOS_113</strain>
    </source>
</reference>
<evidence type="ECO:0000313" key="1">
    <source>
        <dbReference type="EMBL" id="PNM63787.1"/>
    </source>
</evidence>
<keyword evidence="2" id="KW-1185">Reference proteome</keyword>
<gene>
    <name evidence="1" type="ORF">AL544_002120</name>
</gene>
<evidence type="ECO:0000313" key="2">
    <source>
        <dbReference type="Proteomes" id="UP000053748"/>
    </source>
</evidence>
<dbReference type="EMBL" id="LOSJ02000001">
    <property type="protein sequence ID" value="PNM63787.1"/>
    <property type="molecule type" value="Genomic_DNA"/>
</dbReference>
<organism evidence="1 2">
    <name type="scientific">Vibrio mimicus</name>
    <dbReference type="NCBI Taxonomy" id="674"/>
    <lineage>
        <taxon>Bacteria</taxon>
        <taxon>Pseudomonadati</taxon>
        <taxon>Pseudomonadota</taxon>
        <taxon>Gammaproteobacteria</taxon>
        <taxon>Vibrionales</taxon>
        <taxon>Vibrionaceae</taxon>
        <taxon>Vibrio</taxon>
    </lineage>
</organism>
<accession>A0A2J9VJ25</accession>
<protein>
    <submittedName>
        <fullName evidence="1">Uncharacterized protein</fullName>
    </submittedName>
</protein>
<dbReference type="Proteomes" id="UP000053748">
    <property type="component" value="Unassembled WGS sequence"/>
</dbReference>
<name>A0A2J9VJ25_VIBMI</name>
<comment type="caution">
    <text evidence="1">The sequence shown here is derived from an EMBL/GenBank/DDBJ whole genome shotgun (WGS) entry which is preliminary data.</text>
</comment>